<evidence type="ECO:0000313" key="2">
    <source>
        <dbReference type="Proteomes" id="UP001596066"/>
    </source>
</evidence>
<protein>
    <submittedName>
        <fullName evidence="1">Uncharacterized protein</fullName>
    </submittedName>
</protein>
<gene>
    <name evidence="1" type="ORF">ACFPZF_12255</name>
</gene>
<reference evidence="2" key="1">
    <citation type="journal article" date="2019" name="Int. J. Syst. Evol. Microbiol.">
        <title>The Global Catalogue of Microorganisms (GCM) 10K type strain sequencing project: providing services to taxonomists for standard genome sequencing and annotation.</title>
        <authorList>
            <consortium name="The Broad Institute Genomics Platform"/>
            <consortium name="The Broad Institute Genome Sequencing Center for Infectious Disease"/>
            <person name="Wu L."/>
            <person name="Ma J."/>
        </authorList>
    </citation>
    <scope>NUCLEOTIDE SEQUENCE [LARGE SCALE GENOMIC DNA]</scope>
    <source>
        <strain evidence="2">CGMCC 4.1622</strain>
    </source>
</reference>
<sequence>MRDLTRNGRAALGADAFAAAYDQGWQLDRATAATEVDPARMPGDQQVH</sequence>
<keyword evidence="2" id="KW-1185">Reference proteome</keyword>
<comment type="caution">
    <text evidence="1">The sequence shown here is derived from an EMBL/GenBank/DDBJ whole genome shotgun (WGS) entry which is preliminary data.</text>
</comment>
<proteinExistence type="predicted"/>
<accession>A0ABW0V8T9</accession>
<dbReference type="Proteomes" id="UP001596066">
    <property type="component" value="Unassembled WGS sequence"/>
</dbReference>
<evidence type="ECO:0000313" key="1">
    <source>
        <dbReference type="EMBL" id="MFC5642117.1"/>
    </source>
</evidence>
<dbReference type="RefSeq" id="WP_346143879.1">
    <property type="nucleotide sequence ID" value="NZ_BAAAUA010000014.1"/>
</dbReference>
<organism evidence="1 2">
    <name type="scientific">Kitasatospora cinereorecta</name>
    <dbReference type="NCBI Taxonomy" id="285560"/>
    <lineage>
        <taxon>Bacteria</taxon>
        <taxon>Bacillati</taxon>
        <taxon>Actinomycetota</taxon>
        <taxon>Actinomycetes</taxon>
        <taxon>Kitasatosporales</taxon>
        <taxon>Streptomycetaceae</taxon>
        <taxon>Kitasatospora</taxon>
    </lineage>
</organism>
<dbReference type="EMBL" id="JBHSOC010000018">
    <property type="protein sequence ID" value="MFC5642117.1"/>
    <property type="molecule type" value="Genomic_DNA"/>
</dbReference>
<name>A0ABW0V8T9_9ACTN</name>